<accession>A0A166Q907</accession>
<name>A0A166Q907_9AGAM</name>
<proteinExistence type="predicted"/>
<gene>
    <name evidence="2" type="ORF">FIBSPDRAFT_854239</name>
</gene>
<organism evidence="2 3">
    <name type="scientific">Athelia psychrophila</name>
    <dbReference type="NCBI Taxonomy" id="1759441"/>
    <lineage>
        <taxon>Eukaryota</taxon>
        <taxon>Fungi</taxon>
        <taxon>Dikarya</taxon>
        <taxon>Basidiomycota</taxon>
        <taxon>Agaricomycotina</taxon>
        <taxon>Agaricomycetes</taxon>
        <taxon>Agaricomycetidae</taxon>
        <taxon>Atheliales</taxon>
        <taxon>Atheliaceae</taxon>
        <taxon>Athelia</taxon>
    </lineage>
</organism>
<evidence type="ECO:0000313" key="3">
    <source>
        <dbReference type="Proteomes" id="UP000076532"/>
    </source>
</evidence>
<sequence length="77" mass="8678">MPGDEKAQIKRSQQDLISLQMEHGRKHPGQGDAHRHAEQPARKLIHPLAATSSARDAPPPRRSKQKSAGGRRSRREW</sequence>
<dbReference type="AlphaFoldDB" id="A0A166Q907"/>
<protein>
    <submittedName>
        <fullName evidence="2">Uncharacterized protein</fullName>
    </submittedName>
</protein>
<feature type="compositionally biased region" description="Basic and acidic residues" evidence="1">
    <location>
        <begin position="32"/>
        <end position="41"/>
    </location>
</feature>
<feature type="compositionally biased region" description="Basic residues" evidence="1">
    <location>
        <begin position="61"/>
        <end position="77"/>
    </location>
</feature>
<evidence type="ECO:0000256" key="1">
    <source>
        <dbReference type="SAM" id="MobiDB-lite"/>
    </source>
</evidence>
<dbReference type="EMBL" id="KV417511">
    <property type="protein sequence ID" value="KZP26891.1"/>
    <property type="molecule type" value="Genomic_DNA"/>
</dbReference>
<reference evidence="2 3" key="1">
    <citation type="journal article" date="2016" name="Mol. Biol. Evol.">
        <title>Comparative Genomics of Early-Diverging Mushroom-Forming Fungi Provides Insights into the Origins of Lignocellulose Decay Capabilities.</title>
        <authorList>
            <person name="Nagy L.G."/>
            <person name="Riley R."/>
            <person name="Tritt A."/>
            <person name="Adam C."/>
            <person name="Daum C."/>
            <person name="Floudas D."/>
            <person name="Sun H."/>
            <person name="Yadav J.S."/>
            <person name="Pangilinan J."/>
            <person name="Larsson K.H."/>
            <person name="Matsuura K."/>
            <person name="Barry K."/>
            <person name="Labutti K."/>
            <person name="Kuo R."/>
            <person name="Ohm R.A."/>
            <person name="Bhattacharya S.S."/>
            <person name="Shirouzu T."/>
            <person name="Yoshinaga Y."/>
            <person name="Martin F.M."/>
            <person name="Grigoriev I.V."/>
            <person name="Hibbett D.S."/>
        </authorList>
    </citation>
    <scope>NUCLEOTIDE SEQUENCE [LARGE SCALE GENOMIC DNA]</scope>
    <source>
        <strain evidence="2 3">CBS 109695</strain>
    </source>
</reference>
<keyword evidence="3" id="KW-1185">Reference proteome</keyword>
<evidence type="ECO:0000313" key="2">
    <source>
        <dbReference type="EMBL" id="KZP26891.1"/>
    </source>
</evidence>
<feature type="region of interest" description="Disordered" evidence="1">
    <location>
        <begin position="1"/>
        <end position="77"/>
    </location>
</feature>
<dbReference type="Proteomes" id="UP000076532">
    <property type="component" value="Unassembled WGS sequence"/>
</dbReference>